<organism evidence="2 3">
    <name type="scientific">Aduncisulcus paluster</name>
    <dbReference type="NCBI Taxonomy" id="2918883"/>
    <lineage>
        <taxon>Eukaryota</taxon>
        <taxon>Metamonada</taxon>
        <taxon>Carpediemonas-like organisms</taxon>
        <taxon>Aduncisulcus</taxon>
    </lineage>
</organism>
<dbReference type="PRINTS" id="PR00081">
    <property type="entry name" value="GDHRDH"/>
</dbReference>
<dbReference type="SUPFAM" id="SSF51905">
    <property type="entry name" value="FAD/NAD(P)-binding domain"/>
    <property type="match status" value="2"/>
</dbReference>
<keyword evidence="3" id="KW-1185">Reference proteome</keyword>
<keyword evidence="2" id="KW-0503">Monooxygenase</keyword>
<dbReference type="PANTHER" id="PTHR42877">
    <property type="entry name" value="L-ORNITHINE N(5)-MONOOXYGENASE-RELATED"/>
    <property type="match status" value="1"/>
</dbReference>
<comment type="similarity">
    <text evidence="1">Belongs to the FAD-binding monooxygenase family.</text>
</comment>
<dbReference type="PANTHER" id="PTHR42877:SF4">
    <property type="entry name" value="FAD_NAD(P)-BINDING DOMAIN-CONTAINING PROTEIN-RELATED"/>
    <property type="match status" value="1"/>
</dbReference>
<dbReference type="CDD" id="cd05233">
    <property type="entry name" value="SDR_c"/>
    <property type="match status" value="1"/>
</dbReference>
<dbReference type="EMBL" id="BQXS01004760">
    <property type="protein sequence ID" value="GKT37527.1"/>
    <property type="molecule type" value="Genomic_DNA"/>
</dbReference>
<dbReference type="InterPro" id="IPR002347">
    <property type="entry name" value="SDR_fam"/>
</dbReference>
<evidence type="ECO:0000313" key="3">
    <source>
        <dbReference type="Proteomes" id="UP001057375"/>
    </source>
</evidence>
<keyword evidence="2" id="KW-0560">Oxidoreductase</keyword>
<sequence length="584" mass="63383">MARTSDNVPGKVVVITGGANGIGAEVARQLSRRGASVAVLDCDGARAEALAAELGQGVAGFGADVTEPQSLQRAVDAVIERFGAVDIVLANAGIAGPIATVAAVETKEWQQVIDVNLLGVFHTLKATIPHLERRRGAYMASKWGVEALARALRIELSGSGVGVGIAYFGLIDTQLGNSISGNHGLGAIMSTLPDFIGKAAPVSVAGAAIVDGIIRRSLGAGMSGLCMAAMLRHAGITDITIIEKADEVGGTWRDNTYPGLSCDIPSRFYQFTFAPKPDWSKFFSPGAEIDRYFRYIATDLDIRRHIRFRTTVSEARFEDGRWCVRTDRGDEIVVDFLVAATGILREPRYPDIAGLEDFHGPVMHSARWDHSFDPAGKRVALKLFQRSAQWVVPIPNPSYSKPLDAVRRRVPVLNALAYHGYLSVFEFLATALVRPGWQRRLISALCRANLRTVADPDLRRRLTPDYQPMCRRLVISAGFYRAMQRDNVSLVDTAIDHIDERGVVTSDGRVHEVDAIVLATGFDAHAFMRPMNIVGHNGMTLDEHWAEGPTAHLGVGLPGFPNFFMLMGPHSPVGNYSLTAIAEH</sequence>
<reference evidence="2" key="1">
    <citation type="submission" date="2022-03" db="EMBL/GenBank/DDBJ databases">
        <title>Draft genome sequence of Aduncisulcus paluster, a free-living microaerophilic Fornicata.</title>
        <authorList>
            <person name="Yuyama I."/>
            <person name="Kume K."/>
            <person name="Tamura T."/>
            <person name="Inagaki Y."/>
            <person name="Hashimoto T."/>
        </authorList>
    </citation>
    <scope>NUCLEOTIDE SEQUENCE</scope>
    <source>
        <strain evidence="2">NY0171</strain>
    </source>
</reference>
<dbReference type="InterPro" id="IPR036188">
    <property type="entry name" value="FAD/NAD-bd_sf"/>
</dbReference>
<protein>
    <submittedName>
        <fullName evidence="2">Uncharacterized monooxygenase Mb0916</fullName>
    </submittedName>
</protein>
<comment type="caution">
    <text evidence="2">The sequence shown here is derived from an EMBL/GenBank/DDBJ whole genome shotgun (WGS) entry which is preliminary data.</text>
</comment>
<dbReference type="Gene3D" id="3.50.50.60">
    <property type="entry name" value="FAD/NAD(P)-binding domain"/>
    <property type="match status" value="2"/>
</dbReference>
<feature type="non-terminal residue" evidence="2">
    <location>
        <position position="584"/>
    </location>
</feature>
<dbReference type="SUPFAM" id="SSF51735">
    <property type="entry name" value="NAD(P)-binding Rossmann-fold domains"/>
    <property type="match status" value="1"/>
</dbReference>
<dbReference type="Pfam" id="PF13450">
    <property type="entry name" value="NAD_binding_8"/>
    <property type="match status" value="1"/>
</dbReference>
<accession>A0ABQ5KYN2</accession>
<gene>
    <name evidence="2" type="ORF">ADUPG1_003465</name>
</gene>
<proteinExistence type="inferred from homology"/>
<name>A0ABQ5KYN2_9EUKA</name>
<evidence type="ECO:0000313" key="2">
    <source>
        <dbReference type="EMBL" id="GKT37527.1"/>
    </source>
</evidence>
<dbReference type="GO" id="GO:0004497">
    <property type="term" value="F:monooxygenase activity"/>
    <property type="evidence" value="ECO:0007669"/>
    <property type="project" value="UniProtKB-KW"/>
</dbReference>
<dbReference type="Proteomes" id="UP001057375">
    <property type="component" value="Unassembled WGS sequence"/>
</dbReference>
<evidence type="ECO:0000256" key="1">
    <source>
        <dbReference type="ARBA" id="ARBA00010139"/>
    </source>
</evidence>
<dbReference type="InterPro" id="IPR036291">
    <property type="entry name" value="NAD(P)-bd_dom_sf"/>
</dbReference>
<dbReference type="Pfam" id="PF00106">
    <property type="entry name" value="adh_short"/>
    <property type="match status" value="1"/>
</dbReference>
<dbReference type="InterPro" id="IPR051209">
    <property type="entry name" value="FAD-bind_Monooxygenase_sf"/>
</dbReference>
<dbReference type="Gene3D" id="3.40.50.720">
    <property type="entry name" value="NAD(P)-binding Rossmann-like Domain"/>
    <property type="match status" value="1"/>
</dbReference>